<name>A0A0A1XTC8_ZEUCU</name>
<dbReference type="EMBL" id="GBXI01000409">
    <property type="protein sequence ID" value="JAD13883.1"/>
    <property type="molecule type" value="Transcribed_RNA"/>
</dbReference>
<accession>A0A0A1XTC8</accession>
<protein>
    <submittedName>
        <fullName evidence="2">UPF0042 nucleotide-binding protein Lcho_3490</fullName>
    </submittedName>
</protein>
<sequence>MEYLPIFSGSLPKCANNNQPTANSTVQNREMFWRNKNKLQRALSVVEMEYYRNASSAIFLPRNLSAADMFKQEPTTKILPAFMFRNSSLTKKKPQRRRKRRFFV</sequence>
<reference evidence="2" key="1">
    <citation type="submission" date="2014-11" db="EMBL/GenBank/DDBJ databases">
        <authorList>
            <person name="Geib S."/>
        </authorList>
    </citation>
    <scope>NUCLEOTIDE SEQUENCE</scope>
</reference>
<dbReference type="EMBL" id="GBXI01016825">
    <property type="protein sequence ID" value="JAC97466.1"/>
    <property type="molecule type" value="Transcribed_RNA"/>
</dbReference>
<evidence type="ECO:0000313" key="1">
    <source>
        <dbReference type="EMBL" id="JAC97466.1"/>
    </source>
</evidence>
<reference evidence="2" key="2">
    <citation type="journal article" date="2015" name="Gigascience">
        <title>Reconstructing a comprehensive transcriptome assembly of a white-pupal translocated strain of the pest fruit fly Bactrocera cucurbitae.</title>
        <authorList>
            <person name="Sim S.B."/>
            <person name="Calla B."/>
            <person name="Hall B."/>
            <person name="DeRego T."/>
            <person name="Geib S.M."/>
        </authorList>
    </citation>
    <scope>NUCLEOTIDE SEQUENCE</scope>
</reference>
<evidence type="ECO:0000313" key="2">
    <source>
        <dbReference type="EMBL" id="JAD13883.1"/>
    </source>
</evidence>
<gene>
    <name evidence="2" type="primary">Lcho_3490_1</name>
    <name evidence="1" type="synonym">Lcho_3490_0</name>
    <name evidence="1" type="ORF">g.217</name>
    <name evidence="2" type="ORF">g.218</name>
</gene>
<dbReference type="AlphaFoldDB" id="A0A0A1XTC8"/>
<proteinExistence type="predicted"/>
<organism evidence="2">
    <name type="scientific">Zeugodacus cucurbitae</name>
    <name type="common">Melon fruit fly</name>
    <name type="synonym">Bactrocera cucurbitae</name>
    <dbReference type="NCBI Taxonomy" id="28588"/>
    <lineage>
        <taxon>Eukaryota</taxon>
        <taxon>Metazoa</taxon>
        <taxon>Ecdysozoa</taxon>
        <taxon>Arthropoda</taxon>
        <taxon>Hexapoda</taxon>
        <taxon>Insecta</taxon>
        <taxon>Pterygota</taxon>
        <taxon>Neoptera</taxon>
        <taxon>Endopterygota</taxon>
        <taxon>Diptera</taxon>
        <taxon>Brachycera</taxon>
        <taxon>Muscomorpha</taxon>
        <taxon>Tephritoidea</taxon>
        <taxon>Tephritidae</taxon>
        <taxon>Zeugodacus</taxon>
        <taxon>Zeugodacus</taxon>
    </lineage>
</organism>